<dbReference type="Gene3D" id="3.40.50.1820">
    <property type="entry name" value="alpha/beta hydrolase"/>
    <property type="match status" value="1"/>
</dbReference>
<organism evidence="1 2">
    <name type="scientific">Cuscuta campestris</name>
    <dbReference type="NCBI Taxonomy" id="132261"/>
    <lineage>
        <taxon>Eukaryota</taxon>
        <taxon>Viridiplantae</taxon>
        <taxon>Streptophyta</taxon>
        <taxon>Embryophyta</taxon>
        <taxon>Tracheophyta</taxon>
        <taxon>Spermatophyta</taxon>
        <taxon>Magnoliopsida</taxon>
        <taxon>eudicotyledons</taxon>
        <taxon>Gunneridae</taxon>
        <taxon>Pentapetalae</taxon>
        <taxon>asterids</taxon>
        <taxon>lamiids</taxon>
        <taxon>Solanales</taxon>
        <taxon>Convolvulaceae</taxon>
        <taxon>Cuscuteae</taxon>
        <taxon>Cuscuta</taxon>
        <taxon>Cuscuta subgen. Grammica</taxon>
        <taxon>Cuscuta sect. Cleistogrammica</taxon>
    </lineage>
</organism>
<keyword evidence="2" id="KW-1185">Reference proteome</keyword>
<evidence type="ECO:0000313" key="2">
    <source>
        <dbReference type="Proteomes" id="UP000595140"/>
    </source>
</evidence>
<proteinExistence type="predicted"/>
<dbReference type="OrthoDB" id="443318at2759"/>
<dbReference type="Proteomes" id="UP000595140">
    <property type="component" value="Unassembled WGS sequence"/>
</dbReference>
<protein>
    <submittedName>
        <fullName evidence="1">Uncharacterized protein</fullName>
    </submittedName>
</protein>
<dbReference type="EMBL" id="OOIL02006049">
    <property type="protein sequence ID" value="VFQ96539.1"/>
    <property type="molecule type" value="Genomic_DNA"/>
</dbReference>
<sequence>MESYHDRWFQKYPKYKNSDFYLGGDGLIGQKFKKLYISTTFECHTIGMNAEDLKKCRPIKTPLPMKDPYSTKNIHALSALLARHIRILLYSGDQDTTYPVEETRKLAHMLAKDLKLIHLRKNGPWLEDGVSHMDI</sequence>
<dbReference type="InterPro" id="IPR029058">
    <property type="entry name" value="AB_hydrolase_fold"/>
</dbReference>
<gene>
    <name evidence="1" type="ORF">CCAM_LOCUS38315</name>
</gene>
<name>A0A484N6N1_9ASTE</name>
<dbReference type="AlphaFoldDB" id="A0A484N6N1"/>
<dbReference type="SUPFAM" id="SSF53474">
    <property type="entry name" value="alpha/beta-Hydrolases"/>
    <property type="match status" value="1"/>
</dbReference>
<evidence type="ECO:0000313" key="1">
    <source>
        <dbReference type="EMBL" id="VFQ96539.1"/>
    </source>
</evidence>
<reference evidence="1 2" key="1">
    <citation type="submission" date="2018-04" db="EMBL/GenBank/DDBJ databases">
        <authorList>
            <person name="Vogel A."/>
        </authorList>
    </citation>
    <scope>NUCLEOTIDE SEQUENCE [LARGE SCALE GENOMIC DNA]</scope>
</reference>
<accession>A0A484N6N1</accession>